<dbReference type="Pfam" id="PF00378">
    <property type="entry name" value="ECH_1"/>
    <property type="match status" value="1"/>
</dbReference>
<name>A0A9P5N4K5_9AGAM</name>
<dbReference type="CDD" id="cd06558">
    <property type="entry name" value="crotonase-like"/>
    <property type="match status" value="1"/>
</dbReference>
<dbReference type="PANTHER" id="PTHR43684:SF4">
    <property type="entry name" value="ENOYL-COA HYDRATASE_ISOMERASE FAMILY PROTEIN (AFU_ORTHOLOGUE AFUA_1G01890)"/>
    <property type="match status" value="1"/>
</dbReference>
<comment type="caution">
    <text evidence="2">The sequence shown here is derived from an EMBL/GenBank/DDBJ whole genome shotgun (WGS) entry which is preliminary data.</text>
</comment>
<keyword evidence="3" id="KW-1185">Reference proteome</keyword>
<organism evidence="2 3">
    <name type="scientific">Russula ochroleuca</name>
    <dbReference type="NCBI Taxonomy" id="152965"/>
    <lineage>
        <taxon>Eukaryota</taxon>
        <taxon>Fungi</taxon>
        <taxon>Dikarya</taxon>
        <taxon>Basidiomycota</taxon>
        <taxon>Agaricomycotina</taxon>
        <taxon>Agaricomycetes</taxon>
        <taxon>Russulales</taxon>
        <taxon>Russulaceae</taxon>
        <taxon>Russula</taxon>
    </lineage>
</organism>
<evidence type="ECO:0000256" key="1">
    <source>
        <dbReference type="ARBA" id="ARBA00005254"/>
    </source>
</evidence>
<dbReference type="Proteomes" id="UP000759537">
    <property type="component" value="Unassembled WGS sequence"/>
</dbReference>
<reference evidence="2" key="1">
    <citation type="submission" date="2019-10" db="EMBL/GenBank/DDBJ databases">
        <authorList>
            <consortium name="DOE Joint Genome Institute"/>
            <person name="Kuo A."/>
            <person name="Miyauchi S."/>
            <person name="Kiss E."/>
            <person name="Drula E."/>
            <person name="Kohler A."/>
            <person name="Sanchez-Garcia M."/>
            <person name="Andreopoulos B."/>
            <person name="Barry K.W."/>
            <person name="Bonito G."/>
            <person name="Buee M."/>
            <person name="Carver A."/>
            <person name="Chen C."/>
            <person name="Cichocki N."/>
            <person name="Clum A."/>
            <person name="Culley D."/>
            <person name="Crous P.W."/>
            <person name="Fauchery L."/>
            <person name="Girlanda M."/>
            <person name="Hayes R."/>
            <person name="Keri Z."/>
            <person name="LaButti K."/>
            <person name="Lipzen A."/>
            <person name="Lombard V."/>
            <person name="Magnuson J."/>
            <person name="Maillard F."/>
            <person name="Morin E."/>
            <person name="Murat C."/>
            <person name="Nolan M."/>
            <person name="Ohm R."/>
            <person name="Pangilinan J."/>
            <person name="Pereira M."/>
            <person name="Perotto S."/>
            <person name="Peter M."/>
            <person name="Riley R."/>
            <person name="Sitrit Y."/>
            <person name="Stielow B."/>
            <person name="Szollosi G."/>
            <person name="Zifcakova L."/>
            <person name="Stursova M."/>
            <person name="Spatafora J.W."/>
            <person name="Tedersoo L."/>
            <person name="Vaario L.-M."/>
            <person name="Yamada A."/>
            <person name="Yan M."/>
            <person name="Wang P."/>
            <person name="Xu J."/>
            <person name="Bruns T."/>
            <person name="Baldrian P."/>
            <person name="Vilgalys R."/>
            <person name="Henrissat B."/>
            <person name="Grigoriev I.V."/>
            <person name="Hibbett D."/>
            <person name="Nagy L.G."/>
            <person name="Martin F.M."/>
        </authorList>
    </citation>
    <scope>NUCLEOTIDE SEQUENCE</scope>
    <source>
        <strain evidence="2">Prilba</strain>
    </source>
</reference>
<protein>
    <submittedName>
        <fullName evidence="2">Peroxisomal enoyl-CoA-hydratase</fullName>
    </submittedName>
</protein>
<evidence type="ECO:0000313" key="2">
    <source>
        <dbReference type="EMBL" id="KAF8485967.1"/>
    </source>
</evidence>
<dbReference type="OrthoDB" id="2018133at2759"/>
<dbReference type="SUPFAM" id="SSF52096">
    <property type="entry name" value="ClpP/crotonase"/>
    <property type="match status" value="1"/>
</dbReference>
<dbReference type="EMBL" id="WHVB01000002">
    <property type="protein sequence ID" value="KAF8485967.1"/>
    <property type="molecule type" value="Genomic_DNA"/>
</dbReference>
<dbReference type="InterPro" id="IPR001753">
    <property type="entry name" value="Enoyl-CoA_hydra/iso"/>
</dbReference>
<gene>
    <name evidence="2" type="ORF">DFH94DRAFT_709316</name>
</gene>
<dbReference type="InterPro" id="IPR051053">
    <property type="entry name" value="ECH/Chromodomain_protein"/>
</dbReference>
<proteinExistence type="inferred from homology"/>
<accession>A0A9P5N4K5</accession>
<dbReference type="InterPro" id="IPR029045">
    <property type="entry name" value="ClpP/crotonase-like_dom_sf"/>
</dbReference>
<dbReference type="Gene3D" id="3.90.226.10">
    <property type="entry name" value="2-enoyl-CoA Hydratase, Chain A, domain 1"/>
    <property type="match status" value="1"/>
</dbReference>
<dbReference type="PANTHER" id="PTHR43684">
    <property type="match status" value="1"/>
</dbReference>
<dbReference type="AlphaFoldDB" id="A0A9P5N4K5"/>
<reference evidence="2" key="2">
    <citation type="journal article" date="2020" name="Nat. Commun.">
        <title>Large-scale genome sequencing of mycorrhizal fungi provides insights into the early evolution of symbiotic traits.</title>
        <authorList>
            <person name="Miyauchi S."/>
            <person name="Kiss E."/>
            <person name="Kuo A."/>
            <person name="Drula E."/>
            <person name="Kohler A."/>
            <person name="Sanchez-Garcia M."/>
            <person name="Morin E."/>
            <person name="Andreopoulos B."/>
            <person name="Barry K.W."/>
            <person name="Bonito G."/>
            <person name="Buee M."/>
            <person name="Carver A."/>
            <person name="Chen C."/>
            <person name="Cichocki N."/>
            <person name="Clum A."/>
            <person name="Culley D."/>
            <person name="Crous P.W."/>
            <person name="Fauchery L."/>
            <person name="Girlanda M."/>
            <person name="Hayes R.D."/>
            <person name="Keri Z."/>
            <person name="LaButti K."/>
            <person name="Lipzen A."/>
            <person name="Lombard V."/>
            <person name="Magnuson J."/>
            <person name="Maillard F."/>
            <person name="Murat C."/>
            <person name="Nolan M."/>
            <person name="Ohm R.A."/>
            <person name="Pangilinan J."/>
            <person name="Pereira M.F."/>
            <person name="Perotto S."/>
            <person name="Peter M."/>
            <person name="Pfister S."/>
            <person name="Riley R."/>
            <person name="Sitrit Y."/>
            <person name="Stielow J.B."/>
            <person name="Szollosi G."/>
            <person name="Zifcakova L."/>
            <person name="Stursova M."/>
            <person name="Spatafora J.W."/>
            <person name="Tedersoo L."/>
            <person name="Vaario L.M."/>
            <person name="Yamada A."/>
            <person name="Yan M."/>
            <person name="Wang P."/>
            <person name="Xu J."/>
            <person name="Bruns T."/>
            <person name="Baldrian P."/>
            <person name="Vilgalys R."/>
            <person name="Dunand C."/>
            <person name="Henrissat B."/>
            <person name="Grigoriev I.V."/>
            <person name="Hibbett D."/>
            <person name="Nagy L.G."/>
            <person name="Martin F.M."/>
        </authorList>
    </citation>
    <scope>NUCLEOTIDE SEQUENCE</scope>
    <source>
        <strain evidence="2">Prilba</strain>
    </source>
</reference>
<evidence type="ECO:0000313" key="3">
    <source>
        <dbReference type="Proteomes" id="UP000759537"/>
    </source>
</evidence>
<sequence>MSVKMSHPDYSAQGWQQIVVSLDGPVAIVKLNRAKQRNSITIPVVRDLVAAYDILDRDDRVRVVVLTADHTAHAFCSGADLSSGWGGLFSEEDERQGRHTHRDSGGTVTLAIFRCRKLTIAAVNGHAAGVGITGLQLPCDFRFVWAGAKLAFPFVRRGIVPEAISTYLLPRLIGYSRAVGLLLSGGTYSPDSPLLQGLYHATFPNREDVLPAALAFARELAANTSQTGVAWTKALLWRGADSIEGQHILDSRGIADLASRGDAAEGAQAFKEHRAVRFSDVLSRDLSDFVPWWTELDVRQRKAKL</sequence>
<comment type="similarity">
    <text evidence="1">Belongs to the enoyl-CoA hydratase/isomerase family.</text>
</comment>